<evidence type="ECO:0000256" key="3">
    <source>
        <dbReference type="ARBA" id="ARBA00022475"/>
    </source>
</evidence>
<evidence type="ECO:0000256" key="1">
    <source>
        <dbReference type="ARBA" id="ARBA00004651"/>
    </source>
</evidence>
<evidence type="ECO:0000256" key="2">
    <source>
        <dbReference type="ARBA" id="ARBA00022448"/>
    </source>
</evidence>
<keyword evidence="5 7" id="KW-1133">Transmembrane helix</keyword>
<dbReference type="GO" id="GO:0005886">
    <property type="term" value="C:plasma membrane"/>
    <property type="evidence" value="ECO:0007669"/>
    <property type="project" value="UniProtKB-SubCell"/>
</dbReference>
<dbReference type="EMBL" id="FUXL01000004">
    <property type="protein sequence ID" value="SJZ93337.1"/>
    <property type="molecule type" value="Genomic_DNA"/>
</dbReference>
<gene>
    <name evidence="9" type="ORF">SAMN05428963_10490</name>
</gene>
<evidence type="ECO:0000256" key="5">
    <source>
        <dbReference type="ARBA" id="ARBA00022989"/>
    </source>
</evidence>
<keyword evidence="3" id="KW-1003">Cell membrane</keyword>
<dbReference type="PANTHER" id="PTHR43163:SF3">
    <property type="entry name" value="PEPTIDE ABC TRANSPORTER PERMEASE PROTEIN"/>
    <property type="match status" value="1"/>
</dbReference>
<dbReference type="Pfam" id="PF00528">
    <property type="entry name" value="BPD_transp_1"/>
    <property type="match status" value="1"/>
</dbReference>
<dbReference type="Gene3D" id="1.10.3720.10">
    <property type="entry name" value="MetI-like"/>
    <property type="match status" value="1"/>
</dbReference>
<dbReference type="Pfam" id="PF19300">
    <property type="entry name" value="BPD_transp_1_N"/>
    <property type="match status" value="1"/>
</dbReference>
<feature type="transmembrane region" description="Helical" evidence="7">
    <location>
        <begin position="106"/>
        <end position="129"/>
    </location>
</feature>
<reference evidence="9 10" key="1">
    <citation type="submission" date="2017-02" db="EMBL/GenBank/DDBJ databases">
        <authorList>
            <person name="Peterson S.W."/>
        </authorList>
    </citation>
    <scope>NUCLEOTIDE SEQUENCE [LARGE SCALE GENOMIC DNA]</scope>
    <source>
        <strain evidence="9 10">USBA 369</strain>
    </source>
</reference>
<sequence length="320" mass="34694">MTMARGAMARRVLSRLGGMIVVLALLVTVVFVIVRVTPGDPAAVMLGPDATQADIDQLRAQLGLDQPMLVQYFLYLGQLLHGDLGQSIFLNQPVLSALADRAEPTFFLTIFSILIATIIGVPVGIIAAYKRGTLFDQAVVVAAMLSASIPSFWLGLLLIQWFSVQMGWFPTSGYGGPYAGFFDRIQHLVLPAVSLGIVNSALIVRFTRASMLDVLQEDYVRTARSKGMSEFRAVMRHAFKNALIPIVTVIGLTLALLISGAVVTETVFGLPGVGSLVVSAVLRRDYPVIQGALLVVAAIYVLINFLIDMLYVVIDPRVRY</sequence>
<organism evidence="9 10">
    <name type="scientific">Consotaella salsifontis</name>
    <dbReference type="NCBI Taxonomy" id="1365950"/>
    <lineage>
        <taxon>Bacteria</taxon>
        <taxon>Pseudomonadati</taxon>
        <taxon>Pseudomonadota</taxon>
        <taxon>Alphaproteobacteria</taxon>
        <taxon>Hyphomicrobiales</taxon>
        <taxon>Aurantimonadaceae</taxon>
        <taxon>Consotaella</taxon>
    </lineage>
</organism>
<dbReference type="InterPro" id="IPR045621">
    <property type="entry name" value="BPD_transp_1_N"/>
</dbReference>
<keyword evidence="10" id="KW-1185">Reference proteome</keyword>
<feature type="transmembrane region" description="Helical" evidence="7">
    <location>
        <begin position="288"/>
        <end position="314"/>
    </location>
</feature>
<proteinExistence type="inferred from homology"/>
<dbReference type="CDD" id="cd06261">
    <property type="entry name" value="TM_PBP2"/>
    <property type="match status" value="1"/>
</dbReference>
<keyword evidence="2 7" id="KW-0813">Transport</keyword>
<evidence type="ECO:0000313" key="10">
    <source>
        <dbReference type="Proteomes" id="UP000190135"/>
    </source>
</evidence>
<name>A0A1T4PQ29_9HYPH</name>
<comment type="similarity">
    <text evidence="7">Belongs to the binding-protein-dependent transport system permease family.</text>
</comment>
<dbReference type="AlphaFoldDB" id="A0A1T4PQ29"/>
<evidence type="ECO:0000256" key="7">
    <source>
        <dbReference type="RuleBase" id="RU363032"/>
    </source>
</evidence>
<dbReference type="Proteomes" id="UP000190135">
    <property type="component" value="Unassembled WGS sequence"/>
</dbReference>
<feature type="transmembrane region" description="Helical" evidence="7">
    <location>
        <begin position="242"/>
        <end position="268"/>
    </location>
</feature>
<evidence type="ECO:0000313" key="9">
    <source>
        <dbReference type="EMBL" id="SJZ93337.1"/>
    </source>
</evidence>
<dbReference type="STRING" id="1365950.SAMN05428963_10490"/>
<feature type="transmembrane region" description="Helical" evidence="7">
    <location>
        <begin position="184"/>
        <end position="204"/>
    </location>
</feature>
<keyword evidence="4 7" id="KW-0812">Transmembrane</keyword>
<evidence type="ECO:0000256" key="4">
    <source>
        <dbReference type="ARBA" id="ARBA00022692"/>
    </source>
</evidence>
<dbReference type="InterPro" id="IPR000515">
    <property type="entry name" value="MetI-like"/>
</dbReference>
<accession>A0A1T4PQ29</accession>
<dbReference type="GO" id="GO:0055085">
    <property type="term" value="P:transmembrane transport"/>
    <property type="evidence" value="ECO:0007669"/>
    <property type="project" value="InterPro"/>
</dbReference>
<evidence type="ECO:0000259" key="8">
    <source>
        <dbReference type="PROSITE" id="PS50928"/>
    </source>
</evidence>
<dbReference type="InterPro" id="IPR035906">
    <property type="entry name" value="MetI-like_sf"/>
</dbReference>
<protein>
    <submittedName>
        <fullName evidence="9">Peptide/nickel transport system permease protein</fullName>
    </submittedName>
</protein>
<keyword evidence="6 7" id="KW-0472">Membrane</keyword>
<feature type="domain" description="ABC transmembrane type-1" evidence="8">
    <location>
        <begin position="102"/>
        <end position="311"/>
    </location>
</feature>
<dbReference type="PANTHER" id="PTHR43163">
    <property type="entry name" value="DIPEPTIDE TRANSPORT SYSTEM PERMEASE PROTEIN DPPB-RELATED"/>
    <property type="match status" value="1"/>
</dbReference>
<comment type="subcellular location">
    <subcellularLocation>
        <location evidence="1 7">Cell membrane</location>
        <topology evidence="1 7">Multi-pass membrane protein</topology>
    </subcellularLocation>
</comment>
<feature type="transmembrane region" description="Helical" evidence="7">
    <location>
        <begin position="141"/>
        <end position="164"/>
    </location>
</feature>
<dbReference type="PROSITE" id="PS50928">
    <property type="entry name" value="ABC_TM1"/>
    <property type="match status" value="1"/>
</dbReference>
<feature type="transmembrane region" description="Helical" evidence="7">
    <location>
        <begin position="12"/>
        <end position="34"/>
    </location>
</feature>
<evidence type="ECO:0000256" key="6">
    <source>
        <dbReference type="ARBA" id="ARBA00023136"/>
    </source>
</evidence>
<dbReference type="SUPFAM" id="SSF161098">
    <property type="entry name" value="MetI-like"/>
    <property type="match status" value="1"/>
</dbReference>